<comment type="subcellular location">
    <subcellularLocation>
        <location evidence="1">Nucleus</location>
    </subcellularLocation>
</comment>
<dbReference type="Pfam" id="PF23209">
    <property type="entry name" value="IDM1_C"/>
    <property type="match status" value="1"/>
</dbReference>
<dbReference type="GO" id="GO:0005634">
    <property type="term" value="C:nucleus"/>
    <property type="evidence" value="ECO:0007669"/>
    <property type="project" value="UniProtKB-SubCell"/>
</dbReference>
<evidence type="ECO:0000256" key="4">
    <source>
        <dbReference type="ARBA" id="ARBA00022833"/>
    </source>
</evidence>
<dbReference type="InterPro" id="IPR042163">
    <property type="entry name" value="PHF12"/>
</dbReference>
<evidence type="ECO:0000256" key="6">
    <source>
        <dbReference type="PROSITE-ProRule" id="PRU00146"/>
    </source>
</evidence>
<dbReference type="KEGG" id="cam:101502634"/>
<accession>A0A1S2XWW3</accession>
<dbReference type="PANTHER" id="PTHR46309:SF1">
    <property type="entry name" value="PHD FINGER PROTEIN 12"/>
    <property type="match status" value="1"/>
</dbReference>
<dbReference type="PaxDb" id="3827-XP_004495194.1"/>
<dbReference type="GO" id="GO:0008270">
    <property type="term" value="F:zinc ion binding"/>
    <property type="evidence" value="ECO:0007669"/>
    <property type="project" value="UniProtKB-KW"/>
</dbReference>
<dbReference type="Pfam" id="PF16135">
    <property type="entry name" value="TDBD"/>
    <property type="match status" value="1"/>
</dbReference>
<dbReference type="SMART" id="SM00249">
    <property type="entry name" value="PHD"/>
    <property type="match status" value="2"/>
</dbReference>
<dbReference type="Proteomes" id="UP000087171">
    <property type="component" value="Chromosome Ca4"/>
</dbReference>
<feature type="region of interest" description="Disordered" evidence="7">
    <location>
        <begin position="1551"/>
        <end position="1571"/>
    </location>
</feature>
<feature type="compositionally biased region" description="Basic residues" evidence="7">
    <location>
        <begin position="323"/>
        <end position="332"/>
    </location>
</feature>
<evidence type="ECO:0000259" key="8">
    <source>
        <dbReference type="PROSITE" id="PS50016"/>
    </source>
</evidence>
<name>A0A1S2XWW3_CICAR</name>
<organism evidence="9 10">
    <name type="scientific">Cicer arietinum</name>
    <name type="common">Chickpea</name>
    <name type="synonym">Garbanzo</name>
    <dbReference type="NCBI Taxonomy" id="3827"/>
    <lineage>
        <taxon>Eukaryota</taxon>
        <taxon>Viridiplantae</taxon>
        <taxon>Streptophyta</taxon>
        <taxon>Embryophyta</taxon>
        <taxon>Tracheophyta</taxon>
        <taxon>Spermatophyta</taxon>
        <taxon>Magnoliopsida</taxon>
        <taxon>eudicotyledons</taxon>
        <taxon>Gunneridae</taxon>
        <taxon>Pentapetalae</taxon>
        <taxon>rosids</taxon>
        <taxon>fabids</taxon>
        <taxon>Fabales</taxon>
        <taxon>Fabaceae</taxon>
        <taxon>Papilionoideae</taxon>
        <taxon>50 kb inversion clade</taxon>
        <taxon>NPAAA clade</taxon>
        <taxon>Hologalegina</taxon>
        <taxon>IRL clade</taxon>
        <taxon>Cicereae</taxon>
        <taxon>Cicer</taxon>
    </lineage>
</organism>
<feature type="compositionally biased region" description="Basic and acidic residues" evidence="7">
    <location>
        <begin position="377"/>
        <end position="387"/>
    </location>
</feature>
<reference evidence="9" key="1">
    <citation type="journal article" date="2013" name="Nat. Biotechnol.">
        <title>Draft genome sequence of chickpea (Cicer arietinum) provides a resource for trait improvement.</title>
        <authorList>
            <person name="Varshney R.K."/>
            <person name="Song C."/>
            <person name="Saxena R.K."/>
            <person name="Azam S."/>
            <person name="Yu S."/>
            <person name="Sharpe A.G."/>
            <person name="Cannon S."/>
            <person name="Baek J."/>
            <person name="Rosen B.D."/>
            <person name="Tar'an B."/>
            <person name="Millan T."/>
            <person name="Zhang X."/>
            <person name="Ramsay L.D."/>
            <person name="Iwata A."/>
            <person name="Wang Y."/>
            <person name="Nelson W."/>
            <person name="Farmer A.D."/>
            <person name="Gaur P.M."/>
            <person name="Soderlund C."/>
            <person name="Penmetsa R.V."/>
            <person name="Xu C."/>
            <person name="Bharti A.K."/>
            <person name="He W."/>
            <person name="Winter P."/>
            <person name="Zhao S."/>
            <person name="Hane J.K."/>
            <person name="Carrasquilla-Garcia N."/>
            <person name="Condie J.A."/>
            <person name="Upadhyaya H.D."/>
            <person name="Luo M.C."/>
            <person name="Thudi M."/>
            <person name="Gowda C.L."/>
            <person name="Singh N.P."/>
            <person name="Lichtenzveig J."/>
            <person name="Gali K.K."/>
            <person name="Rubio J."/>
            <person name="Nadarajan N."/>
            <person name="Dolezel J."/>
            <person name="Bansal K.C."/>
            <person name="Xu X."/>
            <person name="Edwards D."/>
            <person name="Zhang G."/>
            <person name="Kahl G."/>
            <person name="Gil J."/>
            <person name="Singh K.B."/>
            <person name="Datta S.K."/>
            <person name="Jackson S.A."/>
            <person name="Wang J."/>
            <person name="Cook D.R."/>
        </authorList>
    </citation>
    <scope>NUCLEOTIDE SEQUENCE [LARGE SCALE GENOMIC DNA]</scope>
    <source>
        <strain evidence="9">cv. CDC Frontier</strain>
    </source>
</reference>
<proteinExistence type="predicted"/>
<dbReference type="InterPro" id="IPR001965">
    <property type="entry name" value="Znf_PHD"/>
</dbReference>
<dbReference type="PRINTS" id="PR00929">
    <property type="entry name" value="ATHOOK"/>
</dbReference>
<dbReference type="InterPro" id="IPR011011">
    <property type="entry name" value="Znf_FYVE_PHD"/>
</dbReference>
<dbReference type="GO" id="GO:0003677">
    <property type="term" value="F:DNA binding"/>
    <property type="evidence" value="ECO:0007669"/>
    <property type="project" value="InterPro"/>
</dbReference>
<feature type="domain" description="PHD-type" evidence="8">
    <location>
        <begin position="802"/>
        <end position="847"/>
    </location>
</feature>
<keyword evidence="4" id="KW-0862">Zinc</keyword>
<dbReference type="SMART" id="SM00384">
    <property type="entry name" value="AT_hook"/>
    <property type="match status" value="3"/>
</dbReference>
<feature type="compositionally biased region" description="Basic residues" evidence="7">
    <location>
        <begin position="628"/>
        <end position="637"/>
    </location>
</feature>
<dbReference type="Gene3D" id="3.30.40.10">
    <property type="entry name" value="Zinc/RING finger domain, C3HC4 (zinc finger)"/>
    <property type="match status" value="1"/>
</dbReference>
<dbReference type="SUPFAM" id="SSF57903">
    <property type="entry name" value="FYVE/PHD zinc finger"/>
    <property type="match status" value="1"/>
</dbReference>
<dbReference type="InterPro" id="IPR032308">
    <property type="entry name" value="TDBD"/>
</dbReference>
<dbReference type="InterPro" id="IPR056511">
    <property type="entry name" value="IDM1_C"/>
</dbReference>
<gene>
    <name evidence="10" type="primary">LOC101502634</name>
</gene>
<evidence type="ECO:0000256" key="7">
    <source>
        <dbReference type="SAM" id="MobiDB-lite"/>
    </source>
</evidence>
<keyword evidence="3 6" id="KW-0863">Zinc-finger</keyword>
<dbReference type="STRING" id="3827.A0A1S2XWW3"/>
<evidence type="ECO:0000256" key="2">
    <source>
        <dbReference type="ARBA" id="ARBA00022723"/>
    </source>
</evidence>
<feature type="compositionally biased region" description="Basic and acidic residues" evidence="7">
    <location>
        <begin position="259"/>
        <end position="268"/>
    </location>
</feature>
<evidence type="ECO:0000256" key="1">
    <source>
        <dbReference type="ARBA" id="ARBA00004123"/>
    </source>
</evidence>
<evidence type="ECO:0000313" key="10">
    <source>
        <dbReference type="RefSeq" id="XP_004495194.1"/>
    </source>
</evidence>
<sequence length="1662" mass="182012">MREGLRSRTRLGGEVSSEGVVHKRRVRVKNEGLVSGDEGLVAPTSSVEKNGEVECDAKEECVLDLNASASGNVDLAENGNNESCFRDEEGKIEAEVDKKVSEGSVGKAERVLDLNVSTSENVGLAENENNGSCLRDEDGNVEVEADKKGTEGLIRKANCDLDLKLSVSGNAGLAENGNNGRCVRDEDSNVEVEADKKKTKGLTGKAECDLDLNLSVSRNVDLTENVNNESCVRDGNSNTEVEADAKGAEGLIERRVLRSRSKRGDDKISYNGGNDGVFSGSNGENGGFERRIKVKTEYEEVDEDLTDGNKNEKVKVKVGGQGKKLKRKRGRPPKTELKEKDQLVDKPQRKLGRPPKTELKENNQLLDQPLRKRGRRPKTEIKEKDWLVDQSPRKRGRRPKTDQQKHLMTVGHNSKGKASLQEGKEVLTIRDGSRTNAVDNTCSRRSSGKELKEKGSSPLRKSKLRKVLKTEVDGMASPLRSNTLSTHAAKKGGMIEKKKLVRDQIMERLSAAGWTVDRRPRNGRNYIDAVYVGLDKSTHWSITLAYKRLKEHYEAGDGEGKMYKPGFEFIPIPEEDFNLLTRVVTKKRVSKKVKCVSFGGKGGKRVDGVNGKKKKRKPGSGAGMGKPVKGKMKRKRSLPGEGNTNVTLPNRLPVLARDHKRHKTHKKTRCALLVRDAMEEVDSEINGYVPYSGKRTVLAWMIDLGTIPQNGKVHYMQDRSESPLLEGKITGDGILCGCCNKITTISDFEAHAGSKQSDPLKNIYTDEETSLLQCLLDSWNKQDESERNSFHFVDVAGEDPNDDTCGVCGDGGDLICCDSCPSTFHKSCLDTKKFPSGDWHCIYCCCKFCGLVGGSSNQSVANDDFTMPALLTCHLCEEKFHISCIEANGGKTDDIREALSCGNKCQELSERLEMLLGVKHDIEDGFSWSFIRRSDAGFDASQTKPRMIECNSKLAVALSIMNECFMPFIDHRSGTNLFRSILYSCGSNFKRLNYSGFITATLERGDEIICVASIRIHGSQLAEMPFIGTRYMYRRQGMCRRLLNAIERALSSLHVELLVIPAISELRETWTSVFGFEPLDQISKQITKSMNLLVFPHVDLLQKKISRLKIANESLLLTGVSDHKKTHLDESDSSGSDCCKKNEKAISIESDCGHFVNSLNNAPGITSNTIQNSKSPTDVTCQAVCQTVHENLVVDNKSTVNAPDYVDNSCCQEDKERRCLSMPCINTGGSEGNYVGALLEVTENCSNEVKLTIEVVSNNKSAEKFAPSGAENIPTDSQIVFRTRESEKSAESNHNSHNVSDSCELRFKTDFTQPSYTEYVDDCSLHSRPDGDSASVEAGLTTNVLMPLESQNITKDLPVNCENSSSVVNASNAAEAKLCYSKTTDLQTHKNPRDCQSILVSSGICEIIADGVNERNKASKAADADFLPADFEVIPSDKLGSHSRPNCDSASCEAGLTTNDLMPALESQNITKDLPVNCENNSSGVSTHNADESELCYSNTTALQTNTNAGECQSIVVSSGVCEKIVDGANERNIASSEADADFLPVDIEVIPDSQPSSHSRQDGDSASGEAGLTTNVLTHLESQNISPELPVNCENNSSVVSAPNGDEVELCYSKTTDLQTNQNPGDCQSIVSSGVCEKISDGVNKRNIASSTVETEISFQQ</sequence>
<dbReference type="PROSITE" id="PS50016">
    <property type="entry name" value="ZF_PHD_2"/>
    <property type="match status" value="1"/>
</dbReference>
<dbReference type="RefSeq" id="XP_004495194.1">
    <property type="nucleotide sequence ID" value="XM_004495137.3"/>
</dbReference>
<keyword evidence="2" id="KW-0479">Metal-binding</keyword>
<dbReference type="eggNOG" id="ENOG502QRNB">
    <property type="taxonomic scope" value="Eukaryota"/>
</dbReference>
<evidence type="ECO:0000256" key="5">
    <source>
        <dbReference type="ARBA" id="ARBA00023242"/>
    </source>
</evidence>
<dbReference type="GO" id="GO:0006357">
    <property type="term" value="P:regulation of transcription by RNA polymerase II"/>
    <property type="evidence" value="ECO:0007669"/>
    <property type="project" value="TreeGrafter"/>
</dbReference>
<dbReference type="InterPro" id="IPR013083">
    <property type="entry name" value="Znf_RING/FYVE/PHD"/>
</dbReference>
<evidence type="ECO:0000256" key="3">
    <source>
        <dbReference type="ARBA" id="ARBA00022771"/>
    </source>
</evidence>
<keyword evidence="9" id="KW-1185">Reference proteome</keyword>
<feature type="compositionally biased region" description="Basic and acidic residues" evidence="7">
    <location>
        <begin position="422"/>
        <end position="433"/>
    </location>
</feature>
<dbReference type="InterPro" id="IPR019787">
    <property type="entry name" value="Znf_PHD-finger"/>
</dbReference>
<evidence type="ECO:0000313" key="9">
    <source>
        <dbReference type="Proteomes" id="UP000087171"/>
    </source>
</evidence>
<feature type="region of interest" description="Disordered" evidence="7">
    <location>
        <begin position="259"/>
        <end position="461"/>
    </location>
</feature>
<dbReference type="GO" id="GO:0003714">
    <property type="term" value="F:transcription corepressor activity"/>
    <property type="evidence" value="ECO:0007669"/>
    <property type="project" value="InterPro"/>
</dbReference>
<keyword evidence="5" id="KW-0539">Nucleus</keyword>
<dbReference type="PANTHER" id="PTHR46309">
    <property type="entry name" value="PHD FINGER PROTEIN 12"/>
    <property type="match status" value="1"/>
</dbReference>
<reference evidence="10" key="2">
    <citation type="submission" date="2025-08" db="UniProtKB">
        <authorList>
            <consortium name="RefSeq"/>
        </authorList>
    </citation>
    <scope>IDENTIFICATION</scope>
    <source>
        <tissue evidence="10">Etiolated seedlings</tissue>
    </source>
</reference>
<feature type="region of interest" description="Disordered" evidence="7">
    <location>
        <begin position="604"/>
        <end position="648"/>
    </location>
</feature>
<dbReference type="GeneID" id="101502634"/>
<feature type="compositionally biased region" description="Basic and acidic residues" evidence="7">
    <location>
        <begin position="333"/>
        <end position="348"/>
    </location>
</feature>
<dbReference type="OrthoDB" id="429143at2759"/>
<protein>
    <submittedName>
        <fullName evidence="10">Uncharacterized protein LOC101502634</fullName>
    </submittedName>
</protein>
<feature type="compositionally biased region" description="Basic and acidic residues" evidence="7">
    <location>
        <begin position="287"/>
        <end position="298"/>
    </location>
</feature>
<feature type="compositionally biased region" description="Polar residues" evidence="7">
    <location>
        <begin position="434"/>
        <end position="445"/>
    </location>
</feature>
<dbReference type="InterPro" id="IPR017956">
    <property type="entry name" value="AT_hook_DNA-bd_motif"/>
</dbReference>